<dbReference type="AlphaFoldDB" id="A0A432MGF5"/>
<feature type="domain" description="Transketolase-like pyrimidine-binding" evidence="4">
    <location>
        <begin position="16"/>
        <end position="181"/>
    </location>
</feature>
<dbReference type="CDD" id="cd07033">
    <property type="entry name" value="TPP_PYR_DXS_TK_like"/>
    <property type="match status" value="1"/>
</dbReference>
<dbReference type="SUPFAM" id="SSF52922">
    <property type="entry name" value="TK C-terminal domain-like"/>
    <property type="match status" value="1"/>
</dbReference>
<dbReference type="InterPro" id="IPR029061">
    <property type="entry name" value="THDP-binding"/>
</dbReference>
<evidence type="ECO:0000256" key="1">
    <source>
        <dbReference type="ARBA" id="ARBA00001964"/>
    </source>
</evidence>
<sequence length="327" mass="33787">MAGASSALQSRRPIGQATRDAFGRALEALGAEYPDVVVVDADVSNSTRTEWFGKKFPDRFFNIGIAESNLVGIAGGLASCGKTPVIASFAAFIMCNAYDQLRMAVAYPGLNVKVVGSHAGISIGEDGASQMGIEDVSLACSLPGFVVLVTADEASTRAATRALLDHKGPVYLRTGRPDVPKVYPDDAPAPFVIGKANQLRDGSDLTIVANGLMVASALDAAEELSSSGIQARVLDMHTVKPIDREALLAAAKETGALVVAEEHLAHGGLGSAVAMTLAEQHPVPIRFVNLGDTFGESGTPEGLLEKYGLTAAKVAEAARSAVAAKSA</sequence>
<dbReference type="InterPro" id="IPR009014">
    <property type="entry name" value="Transketo_C/PFOR_II"/>
</dbReference>
<comment type="caution">
    <text evidence="5">The sequence shown here is derived from an EMBL/GenBank/DDBJ whole genome shotgun (WGS) entry which is preliminary data.</text>
</comment>
<evidence type="ECO:0000313" key="5">
    <source>
        <dbReference type="EMBL" id="RUL85741.1"/>
    </source>
</evidence>
<reference evidence="5 6" key="2">
    <citation type="submission" date="2019-01" db="EMBL/GenBank/DDBJ databases">
        <title>Tautonia sociabilis, a novel thermotolerant planctomycete of Isosphaeraceae family, isolated from a 4000 m deep subterranean habitat.</title>
        <authorList>
            <person name="Kovaleva O.L."/>
            <person name="Elcheninov A.G."/>
            <person name="Van Heerden E."/>
            <person name="Toshchakov S.V."/>
            <person name="Novikov A."/>
            <person name="Bonch-Osmolovskaya E.A."/>
            <person name="Kublanov I.V."/>
        </authorList>
    </citation>
    <scope>NUCLEOTIDE SEQUENCE [LARGE SCALE GENOMIC DNA]</scope>
    <source>
        <strain evidence="5 6">GM2012</strain>
    </source>
</reference>
<dbReference type="Gene3D" id="3.40.50.920">
    <property type="match status" value="1"/>
</dbReference>
<dbReference type="SMART" id="SM00861">
    <property type="entry name" value="Transket_pyr"/>
    <property type="match status" value="1"/>
</dbReference>
<keyword evidence="3" id="KW-0786">Thiamine pyrophosphate</keyword>
<evidence type="ECO:0000256" key="2">
    <source>
        <dbReference type="ARBA" id="ARBA00007131"/>
    </source>
</evidence>
<protein>
    <submittedName>
        <fullName evidence="5">Transketolase family protein</fullName>
    </submittedName>
</protein>
<dbReference type="FunFam" id="3.40.50.970:FF:000129">
    <property type="entry name" value="Transketolase"/>
    <property type="match status" value="1"/>
</dbReference>
<dbReference type="InterPro" id="IPR051157">
    <property type="entry name" value="PDH/Transketolase"/>
</dbReference>
<dbReference type="OrthoDB" id="9803371at2"/>
<dbReference type="InterPro" id="IPR005475">
    <property type="entry name" value="Transketolase-like_Pyr-bd"/>
</dbReference>
<dbReference type="InterPro" id="IPR033248">
    <property type="entry name" value="Transketolase_C"/>
</dbReference>
<evidence type="ECO:0000256" key="3">
    <source>
        <dbReference type="ARBA" id="ARBA00023052"/>
    </source>
</evidence>
<gene>
    <name evidence="5" type="ORF">TsocGM_17880</name>
</gene>
<keyword evidence="6" id="KW-1185">Reference proteome</keyword>
<evidence type="ECO:0000259" key="4">
    <source>
        <dbReference type="SMART" id="SM00861"/>
    </source>
</evidence>
<dbReference type="Pfam" id="PF02779">
    <property type="entry name" value="Transket_pyr"/>
    <property type="match status" value="1"/>
</dbReference>
<organism evidence="5 6">
    <name type="scientific">Tautonia sociabilis</name>
    <dbReference type="NCBI Taxonomy" id="2080755"/>
    <lineage>
        <taxon>Bacteria</taxon>
        <taxon>Pseudomonadati</taxon>
        <taxon>Planctomycetota</taxon>
        <taxon>Planctomycetia</taxon>
        <taxon>Isosphaerales</taxon>
        <taxon>Isosphaeraceae</taxon>
        <taxon>Tautonia</taxon>
    </lineage>
</organism>
<dbReference type="PANTHER" id="PTHR43825:SF1">
    <property type="entry name" value="TRANSKETOLASE-LIKE PYRIMIDINE-BINDING DOMAIN-CONTAINING PROTEIN"/>
    <property type="match status" value="1"/>
</dbReference>
<dbReference type="Proteomes" id="UP000280296">
    <property type="component" value="Unassembled WGS sequence"/>
</dbReference>
<dbReference type="Pfam" id="PF02780">
    <property type="entry name" value="Transketolase_C"/>
    <property type="match status" value="1"/>
</dbReference>
<accession>A0A432MGF5</accession>
<dbReference type="PANTHER" id="PTHR43825">
    <property type="entry name" value="PYRUVATE DEHYDROGENASE E1 COMPONENT"/>
    <property type="match status" value="1"/>
</dbReference>
<dbReference type="Gene3D" id="3.40.50.970">
    <property type="match status" value="1"/>
</dbReference>
<evidence type="ECO:0000313" key="6">
    <source>
        <dbReference type="Proteomes" id="UP000280296"/>
    </source>
</evidence>
<dbReference type="RefSeq" id="WP_126726828.1">
    <property type="nucleotide sequence ID" value="NZ_RYZH01000037.1"/>
</dbReference>
<name>A0A432MGF5_9BACT</name>
<dbReference type="EMBL" id="RYZH01000037">
    <property type="protein sequence ID" value="RUL85741.1"/>
    <property type="molecule type" value="Genomic_DNA"/>
</dbReference>
<reference evidence="5 6" key="1">
    <citation type="submission" date="2018-12" db="EMBL/GenBank/DDBJ databases">
        <authorList>
            <person name="Toschakov S.V."/>
        </authorList>
    </citation>
    <scope>NUCLEOTIDE SEQUENCE [LARGE SCALE GENOMIC DNA]</scope>
    <source>
        <strain evidence="5 6">GM2012</strain>
    </source>
</reference>
<proteinExistence type="inferred from homology"/>
<comment type="cofactor">
    <cofactor evidence="1">
        <name>thiamine diphosphate</name>
        <dbReference type="ChEBI" id="CHEBI:58937"/>
    </cofactor>
</comment>
<dbReference type="SUPFAM" id="SSF52518">
    <property type="entry name" value="Thiamin diphosphate-binding fold (THDP-binding)"/>
    <property type="match status" value="1"/>
</dbReference>
<comment type="similarity">
    <text evidence="2">Belongs to the transketolase family.</text>
</comment>